<keyword evidence="2" id="KW-0012">Acyltransferase</keyword>
<evidence type="ECO:0000256" key="2">
    <source>
        <dbReference type="ARBA" id="ARBA00023315"/>
    </source>
</evidence>
<keyword evidence="1 4" id="KW-0808">Transferase</keyword>
<dbReference type="Pfam" id="PF00583">
    <property type="entry name" value="Acetyltransf_1"/>
    <property type="match status" value="1"/>
</dbReference>
<dbReference type="PANTHER" id="PTHR43877">
    <property type="entry name" value="AMINOALKYLPHOSPHONATE N-ACETYLTRANSFERASE-RELATED-RELATED"/>
    <property type="match status" value="1"/>
</dbReference>
<gene>
    <name evidence="4" type="ORF">SAMN05421547_10225</name>
</gene>
<dbReference type="GeneID" id="94691027"/>
<evidence type="ECO:0000313" key="5">
    <source>
        <dbReference type="Proteomes" id="UP000183417"/>
    </source>
</evidence>
<organism evidence="4 5">
    <name type="scientific">Delftia lacustris</name>
    <dbReference type="NCBI Taxonomy" id="558537"/>
    <lineage>
        <taxon>Bacteria</taxon>
        <taxon>Pseudomonadati</taxon>
        <taxon>Pseudomonadota</taxon>
        <taxon>Betaproteobacteria</taxon>
        <taxon>Burkholderiales</taxon>
        <taxon>Comamonadaceae</taxon>
        <taxon>Delftia</taxon>
    </lineage>
</organism>
<dbReference type="Proteomes" id="UP000183417">
    <property type="component" value="Unassembled WGS sequence"/>
</dbReference>
<protein>
    <submittedName>
        <fullName evidence="4">Acetyltransferase (GNAT) family protein</fullName>
    </submittedName>
</protein>
<evidence type="ECO:0000259" key="3">
    <source>
        <dbReference type="PROSITE" id="PS51186"/>
    </source>
</evidence>
<dbReference type="PROSITE" id="PS51186">
    <property type="entry name" value="GNAT"/>
    <property type="match status" value="1"/>
</dbReference>
<evidence type="ECO:0000256" key="1">
    <source>
        <dbReference type="ARBA" id="ARBA00022679"/>
    </source>
</evidence>
<sequence length="174" mass="19704">MPSDPFVPELPPLYLEDVQLRLAEEADYAFLRALYRQVRAAELAPVPWSEAEKHAFCDSQFALQDQHYRKHYAHGAFFVIERAGLPIGRLYLNLAPGPLGVMDISLDAAVQGQGLGTALMQWLAGWADQEGRDMQLFVEANNPARRLYKRLGFVEQDQEGIYLRMRRTAALSRG</sequence>
<dbReference type="InterPro" id="IPR000182">
    <property type="entry name" value="GNAT_dom"/>
</dbReference>
<dbReference type="EMBL" id="FNPE01000002">
    <property type="protein sequence ID" value="SDX96840.1"/>
    <property type="molecule type" value="Genomic_DNA"/>
</dbReference>
<evidence type="ECO:0000313" key="4">
    <source>
        <dbReference type="EMBL" id="SDX96840.1"/>
    </source>
</evidence>
<dbReference type="InterPro" id="IPR016181">
    <property type="entry name" value="Acyl_CoA_acyltransferase"/>
</dbReference>
<reference evidence="4 5" key="1">
    <citation type="submission" date="2016-10" db="EMBL/GenBank/DDBJ databases">
        <authorList>
            <person name="de Groot N.N."/>
        </authorList>
    </citation>
    <scope>NUCLEOTIDE SEQUENCE [LARGE SCALE GENOMIC DNA]</scope>
    <source>
        <strain evidence="4 5">LMG 24775</strain>
    </source>
</reference>
<dbReference type="InterPro" id="IPR050832">
    <property type="entry name" value="Bact_Acetyltransf"/>
</dbReference>
<dbReference type="PANTHER" id="PTHR43877:SF2">
    <property type="entry name" value="AMINOALKYLPHOSPHONATE N-ACETYLTRANSFERASE-RELATED"/>
    <property type="match status" value="1"/>
</dbReference>
<dbReference type="AlphaFoldDB" id="A0A1H3G111"/>
<proteinExistence type="predicted"/>
<name>A0A1H3G111_9BURK</name>
<dbReference type="CDD" id="cd04301">
    <property type="entry name" value="NAT_SF"/>
    <property type="match status" value="1"/>
</dbReference>
<dbReference type="Gene3D" id="3.40.630.30">
    <property type="match status" value="1"/>
</dbReference>
<accession>A0A1H3G111</accession>
<feature type="domain" description="N-acetyltransferase" evidence="3">
    <location>
        <begin position="18"/>
        <end position="170"/>
    </location>
</feature>
<dbReference type="SUPFAM" id="SSF55729">
    <property type="entry name" value="Acyl-CoA N-acyltransferases (Nat)"/>
    <property type="match status" value="1"/>
</dbReference>
<dbReference type="RefSeq" id="WP_074920952.1">
    <property type="nucleotide sequence ID" value="NZ_CP141274.1"/>
</dbReference>
<dbReference type="GO" id="GO:0016747">
    <property type="term" value="F:acyltransferase activity, transferring groups other than amino-acyl groups"/>
    <property type="evidence" value="ECO:0007669"/>
    <property type="project" value="InterPro"/>
</dbReference>